<proteinExistence type="predicted"/>
<dbReference type="AlphaFoldDB" id="A0A132MTM7"/>
<sequence length="37" mass="4278">MLCQQPRWHAELFGVAASAHKAGVRRSLHQLMQYLRS</sequence>
<comment type="caution">
    <text evidence="1">The sequence shown here is derived from an EMBL/GenBank/DDBJ whole genome shotgun (WGS) entry which is preliminary data.</text>
</comment>
<dbReference type="PATRIC" id="fig|1469144.10.peg.2304"/>
<dbReference type="Proteomes" id="UP000070188">
    <property type="component" value="Unassembled WGS sequence"/>
</dbReference>
<evidence type="ECO:0000313" key="1">
    <source>
        <dbReference type="EMBL" id="KWX01096.1"/>
    </source>
</evidence>
<name>A0A132MTM7_9ACTN</name>
<reference evidence="2" key="1">
    <citation type="submission" date="2015-04" db="EMBL/GenBank/DDBJ databases">
        <title>Physiological reanalysis, assessment of diazotrophy, and genome sequences of multiple isolates of Streptomyces thermoautotrophicus.</title>
        <authorList>
            <person name="MacKellar D.C."/>
            <person name="Lieber L."/>
            <person name="Norman J."/>
            <person name="Bolger A."/>
            <person name="Tobin C."/>
            <person name="Murray J.W."/>
            <person name="Chang R."/>
            <person name="Ford T."/>
            <person name="Nguyen P.Q."/>
            <person name="Woodward J."/>
            <person name="Permingeat H."/>
            <person name="Joshi N.S."/>
            <person name="Silver P.A."/>
            <person name="Usadel B."/>
            <person name="Rutherford A.W."/>
            <person name="Friesen M."/>
            <person name="Prell J."/>
        </authorList>
    </citation>
    <scope>NUCLEOTIDE SEQUENCE [LARGE SCALE GENOMIC DNA]</scope>
    <source>
        <strain evidence="2">H1</strain>
    </source>
</reference>
<gene>
    <name evidence="1" type="ORF">LI90_2124</name>
</gene>
<evidence type="ECO:0000313" key="2">
    <source>
        <dbReference type="Proteomes" id="UP000070188"/>
    </source>
</evidence>
<protein>
    <submittedName>
        <fullName evidence="1">Uncharacterized protein</fullName>
    </submittedName>
</protein>
<dbReference type="EMBL" id="LAXD01000001">
    <property type="protein sequence ID" value="KWX01096.1"/>
    <property type="molecule type" value="Genomic_DNA"/>
</dbReference>
<keyword evidence="2" id="KW-1185">Reference proteome</keyword>
<organism evidence="1 2">
    <name type="scientific">Carbonactinospora thermoautotrophica</name>
    <dbReference type="NCBI Taxonomy" id="1469144"/>
    <lineage>
        <taxon>Bacteria</taxon>
        <taxon>Bacillati</taxon>
        <taxon>Actinomycetota</taxon>
        <taxon>Actinomycetes</taxon>
        <taxon>Kitasatosporales</taxon>
        <taxon>Carbonactinosporaceae</taxon>
        <taxon>Carbonactinospora</taxon>
    </lineage>
</organism>
<accession>A0A132MTM7</accession>